<dbReference type="Proteomes" id="UP000199315">
    <property type="component" value="Unassembled WGS sequence"/>
</dbReference>
<feature type="transmembrane region" description="Helical" evidence="9">
    <location>
        <begin position="655"/>
        <end position="676"/>
    </location>
</feature>
<dbReference type="InterPro" id="IPR022646">
    <property type="entry name" value="SecD/SecF_CS"/>
</dbReference>
<keyword evidence="2 9" id="KW-0813">Transport</keyword>
<accession>A0A1D3TT55</accession>
<dbReference type="Gene3D" id="1.20.1640.10">
    <property type="entry name" value="Multidrug efflux transporter AcrB transmembrane domain"/>
    <property type="match status" value="2"/>
</dbReference>
<feature type="transmembrane region" description="Helical" evidence="9">
    <location>
        <begin position="298"/>
        <end position="319"/>
    </location>
</feature>
<feature type="transmembrane region" description="Helical" evidence="9">
    <location>
        <begin position="340"/>
        <end position="360"/>
    </location>
</feature>
<evidence type="ECO:0000256" key="10">
    <source>
        <dbReference type="HAMAP-Rule" id="MF_01464"/>
    </source>
</evidence>
<dbReference type="Pfam" id="PF02355">
    <property type="entry name" value="SecD_SecF_C"/>
    <property type="match status" value="2"/>
</dbReference>
<dbReference type="GO" id="GO:0043952">
    <property type="term" value="P:protein transport by the Sec complex"/>
    <property type="evidence" value="ECO:0007669"/>
    <property type="project" value="UniProtKB-UniRule"/>
</dbReference>
<dbReference type="InterPro" id="IPR054384">
    <property type="entry name" value="SecDF_P1_head"/>
</dbReference>
<evidence type="ECO:0000256" key="1">
    <source>
        <dbReference type="ARBA" id="ARBA00004651"/>
    </source>
</evidence>
<feature type="transmembrane region" description="Helical" evidence="9">
    <location>
        <begin position="422"/>
        <end position="441"/>
    </location>
</feature>
<feature type="transmembrane region" description="Helical" evidence="9">
    <location>
        <begin position="550"/>
        <end position="567"/>
    </location>
</feature>
<evidence type="ECO:0000256" key="8">
    <source>
        <dbReference type="ARBA" id="ARBA00023136"/>
    </source>
</evidence>
<evidence type="ECO:0000313" key="14">
    <source>
        <dbReference type="EMBL" id="SCP97130.1"/>
    </source>
</evidence>
<evidence type="ECO:0000259" key="12">
    <source>
        <dbReference type="Pfam" id="PF21760"/>
    </source>
</evidence>
<evidence type="ECO:0000256" key="3">
    <source>
        <dbReference type="ARBA" id="ARBA00022475"/>
    </source>
</evidence>
<evidence type="ECO:0000256" key="4">
    <source>
        <dbReference type="ARBA" id="ARBA00022692"/>
    </source>
</evidence>
<keyword evidence="5 9" id="KW-0653">Protein transport</keyword>
<dbReference type="EMBL" id="FMKA01000008">
    <property type="protein sequence ID" value="SCP97130.1"/>
    <property type="molecule type" value="Genomic_DNA"/>
</dbReference>
<evidence type="ECO:0000256" key="9">
    <source>
        <dbReference type="HAMAP-Rule" id="MF_01463"/>
    </source>
</evidence>
<evidence type="ECO:0000256" key="6">
    <source>
        <dbReference type="ARBA" id="ARBA00022989"/>
    </source>
</evidence>
<comment type="similarity">
    <text evidence="9">Belongs to the SecD/SecF family. SecD subfamily.</text>
</comment>
<feature type="transmembrane region" description="Helical" evidence="9">
    <location>
        <begin position="372"/>
        <end position="401"/>
    </location>
</feature>
<dbReference type="HAMAP" id="MF_01464_B">
    <property type="entry name" value="SecF_B"/>
    <property type="match status" value="1"/>
</dbReference>
<comment type="subunit">
    <text evidence="10">Forms a complex with SecD. Part of the essential Sec protein translocation apparatus which comprises SecA, SecYEG and auxiliary proteins SecDF. Other proteins may also be involved.</text>
</comment>
<dbReference type="AlphaFoldDB" id="A0A1D3TT55"/>
<dbReference type="Gene3D" id="3.30.70.3220">
    <property type="match status" value="1"/>
</dbReference>
<evidence type="ECO:0000313" key="15">
    <source>
        <dbReference type="Proteomes" id="UP000199315"/>
    </source>
</evidence>
<feature type="domain" description="Protein translocase subunit SecDF P1" evidence="12">
    <location>
        <begin position="67"/>
        <end position="122"/>
    </location>
</feature>
<feature type="domain" description="SecDF P1 head subdomain" evidence="13">
    <location>
        <begin position="124"/>
        <end position="222"/>
    </location>
</feature>
<dbReference type="HAMAP" id="MF_01463_B">
    <property type="entry name" value="SecD_B"/>
    <property type="match status" value="1"/>
</dbReference>
<comment type="caution">
    <text evidence="9">Lacks conserved residue(s) required for the propagation of feature annotation.</text>
</comment>
<feature type="transmembrane region" description="Helical" evidence="9">
    <location>
        <begin position="574"/>
        <end position="595"/>
    </location>
</feature>
<proteinExistence type="inferred from homology"/>
<dbReference type="SUPFAM" id="SSF82866">
    <property type="entry name" value="Multidrug efflux transporter AcrB transmembrane domain"/>
    <property type="match status" value="2"/>
</dbReference>
<keyword evidence="15" id="KW-1185">Reference proteome</keyword>
<gene>
    <name evidence="9" type="primary">secD</name>
    <name evidence="10" type="synonym">secF</name>
    <name evidence="14" type="ORF">SAMN05421730_100893</name>
</gene>
<dbReference type="GO" id="GO:0065002">
    <property type="term" value="P:intracellular protein transmembrane transport"/>
    <property type="evidence" value="ECO:0007669"/>
    <property type="project" value="UniProtKB-UniRule"/>
</dbReference>
<evidence type="ECO:0000256" key="5">
    <source>
        <dbReference type="ARBA" id="ARBA00022927"/>
    </source>
</evidence>
<dbReference type="RefSeq" id="WP_091232902.1">
    <property type="nucleotide sequence ID" value="NZ_FMKA01000008.1"/>
</dbReference>
<comment type="function">
    <text evidence="9">Part of the Sec protein translocase complex. Interacts with the SecYEG preprotein conducting channel. SecDF uses the proton motive force (PMF) to complete protein translocation after the ATP-dependent function of SecA.</text>
</comment>
<dbReference type="InterPro" id="IPR048634">
    <property type="entry name" value="SecD_SecF_C"/>
</dbReference>
<dbReference type="PRINTS" id="PR01755">
    <property type="entry name" value="SECFTRNLCASE"/>
</dbReference>
<dbReference type="InterPro" id="IPR048631">
    <property type="entry name" value="SecD_1st"/>
</dbReference>
<evidence type="ECO:0000256" key="7">
    <source>
        <dbReference type="ARBA" id="ARBA00023010"/>
    </source>
</evidence>
<dbReference type="STRING" id="1619234.SAMN05421730_100893"/>
<dbReference type="NCBIfam" id="TIGR01129">
    <property type="entry name" value="secD"/>
    <property type="match status" value="1"/>
</dbReference>
<dbReference type="GO" id="GO:0006605">
    <property type="term" value="P:protein targeting"/>
    <property type="evidence" value="ECO:0007669"/>
    <property type="project" value="UniProtKB-UniRule"/>
</dbReference>
<dbReference type="PANTHER" id="PTHR30081">
    <property type="entry name" value="PROTEIN-EXPORT MEMBRANE PROTEIN SEC"/>
    <property type="match status" value="1"/>
</dbReference>
<keyword evidence="7 9" id="KW-0811">Translocation</keyword>
<feature type="transmembrane region" description="Helical" evidence="9">
    <location>
        <begin position="248"/>
        <end position="266"/>
    </location>
</feature>
<name>A0A1D3TT55_9FIRM</name>
<feature type="transmembrane region" description="Helical" evidence="9">
    <location>
        <begin position="682"/>
        <end position="705"/>
    </location>
</feature>
<dbReference type="InterPro" id="IPR055344">
    <property type="entry name" value="SecD_SecF_C_bact"/>
</dbReference>
<keyword evidence="3 9" id="KW-1003">Cell membrane</keyword>
<dbReference type="OrthoDB" id="9805019at2"/>
<dbReference type="Pfam" id="PF22599">
    <property type="entry name" value="SecDF_P1_head"/>
    <property type="match status" value="1"/>
</dbReference>
<dbReference type="GO" id="GO:0005886">
    <property type="term" value="C:plasma membrane"/>
    <property type="evidence" value="ECO:0007669"/>
    <property type="project" value="UniProtKB-SubCell"/>
</dbReference>
<dbReference type="FunFam" id="1.20.1640.10:FF:000004">
    <property type="entry name" value="Protein translocase subunit SecD"/>
    <property type="match status" value="1"/>
</dbReference>
<comment type="similarity">
    <text evidence="10">Belongs to the SecD/SecF family. SecF subfamily.</text>
</comment>
<evidence type="ECO:0000256" key="2">
    <source>
        <dbReference type="ARBA" id="ARBA00022448"/>
    </source>
</evidence>
<feature type="domain" description="Protein export membrane protein SecD/SecF C-terminal" evidence="11">
    <location>
        <begin position="522"/>
        <end position="707"/>
    </location>
</feature>
<keyword evidence="4 9" id="KW-0812">Transmembrane</keyword>
<evidence type="ECO:0000259" key="11">
    <source>
        <dbReference type="Pfam" id="PF02355"/>
    </source>
</evidence>
<comment type="subunit">
    <text evidence="9">Forms a complex with SecF. Part of the essential Sec protein translocation apparatus which comprises SecA, SecYEG and auxiliary proteins SecDF. Other proteins may also be involved.</text>
</comment>
<dbReference type="GO" id="GO:0015450">
    <property type="term" value="F:protein-transporting ATPase activity"/>
    <property type="evidence" value="ECO:0007669"/>
    <property type="project" value="InterPro"/>
</dbReference>
<dbReference type="InterPro" id="IPR005665">
    <property type="entry name" value="SecF_bac"/>
</dbReference>
<dbReference type="NCBIfam" id="TIGR00966">
    <property type="entry name" value="transloc_SecF"/>
    <property type="match status" value="1"/>
</dbReference>
<evidence type="ECO:0000259" key="13">
    <source>
        <dbReference type="Pfam" id="PF22599"/>
    </source>
</evidence>
<organism evidence="14 15">
    <name type="scientific">Anaerobium acetethylicum</name>
    <dbReference type="NCBI Taxonomy" id="1619234"/>
    <lineage>
        <taxon>Bacteria</taxon>
        <taxon>Bacillati</taxon>
        <taxon>Bacillota</taxon>
        <taxon>Clostridia</taxon>
        <taxon>Lachnospirales</taxon>
        <taxon>Lachnospiraceae</taxon>
        <taxon>Anaerobium</taxon>
    </lineage>
</organism>
<dbReference type="PANTHER" id="PTHR30081:SF1">
    <property type="entry name" value="PROTEIN TRANSLOCASE SUBUNIT SECD"/>
    <property type="match status" value="1"/>
</dbReference>
<sequence>MKKSRGIIIIILTVLIIAGLSFMEAVGFGSGKTGNIREINLGLDLAGGVSITYEASKENPTEVEMSDTIYKLQKRVEGYSTESEVYQEGSNRINVDIPGVSDANTILEELGKPGSIEFQTEDGTTVLSGTDIADAQAATTQDDMGNKQYVVELTFTDEAAATFAQITADNIGKTLAIVYDEAVISAPTVKSAIEGGKAYIDGMSSYEEAEQLASAIRIGSLKLELTELRSNVVGAKLGQEAISTSLKAGAIGLVLIIIFMTVFYLLPGFVSGIALTLYLALTLAMLNLFDITLTLPGIAGIVLSLGMAVDANVIIFARIREELTAGKTVKSAMKLGFHKALSAIIDGNVTTLIAAVVLGIKGTGTVKGFAMTLGLGVVLSMFTALFVTKALLNAFYALGFTDPKFYGRQKERKTIDFLGKKNVFFIVSLALILSGFVFLGVNKSQTGSILNYSMEFRGGTSTNVTFNEDMSIEDIDAEVKPVISDIISEGDIQAQKVADSNAVIIKTRLLTLDERTEISKALAETFGVDETLITTENISATIGSEMRMDAVIAVVISLAGMLAYIWFRFKNLGFAVSAMFALLNDVLVVFAFYAISKTSVGGTFIACMLTIVGYSINATIIIFDRIRENLPQMKANGDLKDLVNVCINQTLSRSIYTNLTTFITIAVLYFVGVASIKEFALPLMIGIAYGTYSSVCVTGALWYVIRTKNRKNEK</sequence>
<dbReference type="Pfam" id="PF07549">
    <property type="entry name" value="Sec_GG"/>
    <property type="match status" value="1"/>
</dbReference>
<feature type="domain" description="Protein export membrane protein SecD/SecF C-terminal" evidence="11">
    <location>
        <begin position="225"/>
        <end position="394"/>
    </location>
</feature>
<protein>
    <recommendedName>
        <fullName evidence="9 10">Multifunctional fusion protein</fullName>
    </recommendedName>
    <domain>
        <recommendedName>
            <fullName evidence="9">Protein translocase subunit SecD</fullName>
        </recommendedName>
    </domain>
    <domain>
        <recommendedName>
            <fullName evidence="10">Protein-export membrane protein SecF</fullName>
        </recommendedName>
    </domain>
</protein>
<reference evidence="14 15" key="1">
    <citation type="submission" date="2016-09" db="EMBL/GenBank/DDBJ databases">
        <authorList>
            <person name="Capua I."/>
            <person name="De Benedictis P."/>
            <person name="Joannis T."/>
            <person name="Lombin L.H."/>
            <person name="Cattoli G."/>
        </authorList>
    </citation>
    <scope>NUCLEOTIDE SEQUENCE [LARGE SCALE GENOMIC DNA]</scope>
    <source>
        <strain evidence="14 15">GluBS11</strain>
    </source>
</reference>
<keyword evidence="8 9" id="KW-0472">Membrane</keyword>
<dbReference type="InterPro" id="IPR022645">
    <property type="entry name" value="SecD/SecF_bac"/>
</dbReference>
<dbReference type="Pfam" id="PF21760">
    <property type="entry name" value="SecD_1st"/>
    <property type="match status" value="1"/>
</dbReference>
<dbReference type="NCBIfam" id="TIGR00916">
    <property type="entry name" value="2A0604s01"/>
    <property type="match status" value="1"/>
</dbReference>
<dbReference type="InterPro" id="IPR022813">
    <property type="entry name" value="SecD/SecF_arch_bac"/>
</dbReference>
<keyword evidence="6 9" id="KW-1133">Transmembrane helix</keyword>
<dbReference type="InterPro" id="IPR005791">
    <property type="entry name" value="SecD"/>
</dbReference>
<comment type="subcellular location">
    <subcellularLocation>
        <location evidence="1 9">Cell membrane</location>
        <topology evidence="1 9">Multi-pass membrane protein</topology>
    </subcellularLocation>
</comment>
<feature type="transmembrane region" description="Helical" evidence="9">
    <location>
        <begin position="601"/>
        <end position="623"/>
    </location>
</feature>